<keyword evidence="4" id="KW-0805">Transcription regulation</keyword>
<dbReference type="OrthoDB" id="2123952at2759"/>
<dbReference type="GO" id="GO:0003677">
    <property type="term" value="F:DNA binding"/>
    <property type="evidence" value="ECO:0007669"/>
    <property type="project" value="UniProtKB-KW"/>
</dbReference>
<feature type="compositionally biased region" description="Polar residues" evidence="8">
    <location>
        <begin position="870"/>
        <end position="887"/>
    </location>
</feature>
<dbReference type="CDD" id="cd12148">
    <property type="entry name" value="fungal_TF_MHR"/>
    <property type="match status" value="1"/>
</dbReference>
<feature type="region of interest" description="Disordered" evidence="8">
    <location>
        <begin position="729"/>
        <end position="772"/>
    </location>
</feature>
<dbReference type="SMART" id="SM00906">
    <property type="entry name" value="Fungal_trans"/>
    <property type="match status" value="1"/>
</dbReference>
<accession>A0A9W8EAD3</accession>
<evidence type="ECO:0000313" key="10">
    <source>
        <dbReference type="EMBL" id="KAJ1983285.1"/>
    </source>
</evidence>
<evidence type="ECO:0000256" key="1">
    <source>
        <dbReference type="ARBA" id="ARBA00004123"/>
    </source>
</evidence>
<keyword evidence="2" id="KW-0479">Metal-binding</keyword>
<feature type="domain" description="Zn(2)-C6 fungal-type" evidence="9">
    <location>
        <begin position="17"/>
        <end position="47"/>
    </location>
</feature>
<dbReference type="InterPro" id="IPR036864">
    <property type="entry name" value="Zn2-C6_fun-type_DNA-bd_sf"/>
</dbReference>
<dbReference type="SUPFAM" id="SSF57701">
    <property type="entry name" value="Zn2/Cys6 DNA-binding domain"/>
    <property type="match status" value="1"/>
</dbReference>
<evidence type="ECO:0000256" key="5">
    <source>
        <dbReference type="ARBA" id="ARBA00023125"/>
    </source>
</evidence>
<evidence type="ECO:0000256" key="3">
    <source>
        <dbReference type="ARBA" id="ARBA00022833"/>
    </source>
</evidence>
<dbReference type="GO" id="GO:0008270">
    <property type="term" value="F:zinc ion binding"/>
    <property type="evidence" value="ECO:0007669"/>
    <property type="project" value="InterPro"/>
</dbReference>
<dbReference type="GO" id="GO:0006351">
    <property type="term" value="P:DNA-templated transcription"/>
    <property type="evidence" value="ECO:0007669"/>
    <property type="project" value="InterPro"/>
</dbReference>
<evidence type="ECO:0000256" key="7">
    <source>
        <dbReference type="ARBA" id="ARBA00023242"/>
    </source>
</evidence>
<evidence type="ECO:0000256" key="8">
    <source>
        <dbReference type="SAM" id="MobiDB-lite"/>
    </source>
</evidence>
<gene>
    <name evidence="10" type="ORF">H4R34_001369</name>
</gene>
<dbReference type="Pfam" id="PF04082">
    <property type="entry name" value="Fungal_trans"/>
    <property type="match status" value="1"/>
</dbReference>
<comment type="subcellular location">
    <subcellularLocation>
        <location evidence="1">Nucleus</location>
    </subcellularLocation>
</comment>
<dbReference type="GO" id="GO:0000981">
    <property type="term" value="F:DNA-binding transcription factor activity, RNA polymerase II-specific"/>
    <property type="evidence" value="ECO:0007669"/>
    <property type="project" value="InterPro"/>
</dbReference>
<keyword evidence="6" id="KW-0804">Transcription</keyword>
<dbReference type="Pfam" id="PF00172">
    <property type="entry name" value="Zn_clus"/>
    <property type="match status" value="1"/>
</dbReference>
<feature type="compositionally biased region" description="Polar residues" evidence="8">
    <location>
        <begin position="1066"/>
        <end position="1075"/>
    </location>
</feature>
<name>A0A9W8EAD3_9FUNG</name>
<keyword evidence="11" id="KW-1185">Reference proteome</keyword>
<protein>
    <recommendedName>
        <fullName evidence="9">Zn(2)-C6 fungal-type domain-containing protein</fullName>
    </recommendedName>
</protein>
<dbReference type="CDD" id="cd00067">
    <property type="entry name" value="GAL4"/>
    <property type="match status" value="1"/>
</dbReference>
<evidence type="ECO:0000256" key="2">
    <source>
        <dbReference type="ARBA" id="ARBA00022723"/>
    </source>
</evidence>
<feature type="compositionally biased region" description="Basic and acidic residues" evidence="8">
    <location>
        <begin position="737"/>
        <end position="750"/>
    </location>
</feature>
<dbReference type="InterPro" id="IPR001138">
    <property type="entry name" value="Zn2Cys6_DnaBD"/>
</dbReference>
<dbReference type="PROSITE" id="PS00463">
    <property type="entry name" value="ZN2_CY6_FUNGAL_1"/>
    <property type="match status" value="1"/>
</dbReference>
<proteinExistence type="predicted"/>
<sequence>MDSEDSATHKRQRVSRACDMCRKKKVKCDGVAPICTNCQQLHYECTYKDTAKKRGPPKGYIDAIEGKLLKVEALVGDLLDTDGTLRPHVLHELKSLQTTNPIVRTKKSGHPHSTEEGRTTKNEQRLMALARMRGDRPADCATPDPRPGTYDRETVNRRNNDLAHFSADENGNMRYCGQSSGLWMLKQSARFQKDIFRPKRHPPSKQLKYSSVDKIPLEMELALIKGFFDHVYPIYPIVIPQQFWAMYMGNASDGIFRATKCAMLACTAKFIDLGPTVHNTNAELAQLYCDKANDTVSRHLFYSSITMTQILVLLAIYEHGCMTMMGWKYGGMALRMAYDLGLHRDPDQIQMLNNSKLDVELRRRVWWCCYVLDATASAVLGRPPVIKDMDFDCEFPTMVETPDDLGQIFAATVEQVRKAQGHSPVSASPTSFASFGANDPSPCTLTPDAPLHIPYQPPTANPDFQFAIDQHYHHLLALVHLLNRMLRQVYGYQSVFLKKEYHPMAIAIPVAQLDKQLRSWLINLPPDLKYSPSNYFMLRPPPHRFITIVHAMYHTTLILLHRPFLAQQWHIPTPSLLAKGYVSSQVDPICTLASRGACEDLTSSEFSSLQICTASSAALSCILQVVGQPLASGGSIFTIYKVMTAAIVHLHNAHSDNPRYALSARSYLKMSLGILDRLKVRWNSASKILTVLTELALERNIKLTDVPYPSELPLRDNLAYALTVEPSTAFDAPDQTAPDHTEQVPPDKHVPGSQFLQASPLRSGAPGPRLAPAQHVEPTVQLRPATDNQCKPVVSLSNRQAMSPLFPSQMLWTNLMEDPNVSVSGNVDAQTRQEPSHVCMSSAQEMSAATVISEHEAKLSNMGATSVSFNTTPNGALSNRSTASSGTHPPVPTAATPDTLGSGPLLPWAQPPLPLNPSGNSNLHSQNTDPYASYGAATGTINSPLTRYRGLLSQAGGAAHRVDPMRPGVMAYPQPPVRSSPALPNPLTPMIGGIEGGSIRPPYPLQSPLVPAGGSHRHPLTIDYDLVGPVGAGGGSSDGHNSPFIVPFSATNGSRPTGPDGMPTDGHQTPSVSGVNLGTAAATTAPDMASFIPTRGQNQSFFTNLDNFFFDINSLDFTGWNPSNDF</sequence>
<keyword evidence="5" id="KW-0238">DNA-binding</keyword>
<dbReference type="SMART" id="SM00066">
    <property type="entry name" value="GAL4"/>
    <property type="match status" value="1"/>
</dbReference>
<evidence type="ECO:0000256" key="6">
    <source>
        <dbReference type="ARBA" id="ARBA00023163"/>
    </source>
</evidence>
<evidence type="ECO:0000313" key="11">
    <source>
        <dbReference type="Proteomes" id="UP001151582"/>
    </source>
</evidence>
<keyword evidence="3" id="KW-0862">Zinc</keyword>
<reference evidence="10" key="1">
    <citation type="submission" date="2022-07" db="EMBL/GenBank/DDBJ databases">
        <title>Phylogenomic reconstructions and comparative analyses of Kickxellomycotina fungi.</title>
        <authorList>
            <person name="Reynolds N.K."/>
            <person name="Stajich J.E."/>
            <person name="Barry K."/>
            <person name="Grigoriev I.V."/>
            <person name="Crous P."/>
            <person name="Smith M.E."/>
        </authorList>
    </citation>
    <scope>NUCLEOTIDE SEQUENCE</scope>
    <source>
        <strain evidence="10">RSA 567</strain>
    </source>
</reference>
<feature type="region of interest" description="Disordered" evidence="8">
    <location>
        <begin position="870"/>
        <end position="931"/>
    </location>
</feature>
<dbReference type="InterPro" id="IPR051615">
    <property type="entry name" value="Transcr_Regulatory_Elem"/>
</dbReference>
<dbReference type="EMBL" id="JANBQB010000062">
    <property type="protein sequence ID" value="KAJ1983285.1"/>
    <property type="molecule type" value="Genomic_DNA"/>
</dbReference>
<feature type="region of interest" description="Disordered" evidence="8">
    <location>
        <begin position="1033"/>
        <end position="1075"/>
    </location>
</feature>
<dbReference type="InterPro" id="IPR007219">
    <property type="entry name" value="XnlR_reg_dom"/>
</dbReference>
<dbReference type="Proteomes" id="UP001151582">
    <property type="component" value="Unassembled WGS sequence"/>
</dbReference>
<comment type="caution">
    <text evidence="10">The sequence shown here is derived from an EMBL/GenBank/DDBJ whole genome shotgun (WGS) entry which is preliminary data.</text>
</comment>
<keyword evidence="7" id="KW-0539">Nucleus</keyword>
<evidence type="ECO:0000256" key="4">
    <source>
        <dbReference type="ARBA" id="ARBA00023015"/>
    </source>
</evidence>
<dbReference type="GO" id="GO:0005634">
    <property type="term" value="C:nucleus"/>
    <property type="evidence" value="ECO:0007669"/>
    <property type="project" value="UniProtKB-SubCell"/>
</dbReference>
<dbReference type="PROSITE" id="PS50048">
    <property type="entry name" value="ZN2_CY6_FUNGAL_2"/>
    <property type="match status" value="1"/>
</dbReference>
<feature type="region of interest" description="Disordered" evidence="8">
    <location>
        <begin position="133"/>
        <end position="154"/>
    </location>
</feature>
<dbReference type="Gene3D" id="4.10.240.10">
    <property type="entry name" value="Zn(2)-C6 fungal-type DNA-binding domain"/>
    <property type="match status" value="1"/>
</dbReference>
<evidence type="ECO:0000259" key="9">
    <source>
        <dbReference type="PROSITE" id="PS50048"/>
    </source>
</evidence>
<organism evidence="10 11">
    <name type="scientific">Dimargaris verticillata</name>
    <dbReference type="NCBI Taxonomy" id="2761393"/>
    <lineage>
        <taxon>Eukaryota</taxon>
        <taxon>Fungi</taxon>
        <taxon>Fungi incertae sedis</taxon>
        <taxon>Zoopagomycota</taxon>
        <taxon>Kickxellomycotina</taxon>
        <taxon>Dimargaritomycetes</taxon>
        <taxon>Dimargaritales</taxon>
        <taxon>Dimargaritaceae</taxon>
        <taxon>Dimargaris</taxon>
    </lineage>
</organism>
<dbReference type="PANTHER" id="PTHR31313">
    <property type="entry name" value="TY1 ENHANCER ACTIVATOR"/>
    <property type="match status" value="1"/>
</dbReference>
<dbReference type="PANTHER" id="PTHR31313:SF81">
    <property type="entry name" value="TY1 ENHANCER ACTIVATOR"/>
    <property type="match status" value="1"/>
</dbReference>
<dbReference type="AlphaFoldDB" id="A0A9W8EAD3"/>
<feature type="compositionally biased region" description="Low complexity" evidence="8">
    <location>
        <begin position="916"/>
        <end position="925"/>
    </location>
</feature>